<dbReference type="AlphaFoldDB" id="A0A484RH61"/>
<keyword evidence="3" id="KW-1003">Cell membrane</keyword>
<comment type="subcellular location">
    <subcellularLocation>
        <location evidence="1">Bacterial flagellum basal body</location>
    </subcellularLocation>
    <subcellularLocation>
        <location evidence="2">Cell membrane</location>
    </subcellularLocation>
</comment>
<evidence type="ECO:0000313" key="10">
    <source>
        <dbReference type="EMBL" id="VFR48570.1"/>
    </source>
</evidence>
<protein>
    <submittedName>
        <fullName evidence="10">Flagellar biosynthesis protein FliO</fullName>
    </submittedName>
</protein>
<evidence type="ECO:0000256" key="6">
    <source>
        <dbReference type="ARBA" id="ARBA00023136"/>
    </source>
</evidence>
<evidence type="ECO:0000256" key="4">
    <source>
        <dbReference type="ARBA" id="ARBA00022692"/>
    </source>
</evidence>
<keyword evidence="10" id="KW-0969">Cilium</keyword>
<dbReference type="GO" id="GO:0005886">
    <property type="term" value="C:plasma membrane"/>
    <property type="evidence" value="ECO:0007669"/>
    <property type="project" value="UniProtKB-SubCell"/>
</dbReference>
<feature type="transmembrane region" description="Helical" evidence="9">
    <location>
        <begin position="6"/>
        <end position="27"/>
    </location>
</feature>
<evidence type="ECO:0000256" key="3">
    <source>
        <dbReference type="ARBA" id="ARBA00022475"/>
    </source>
</evidence>
<dbReference type="EMBL" id="CAADIE010000035">
    <property type="protein sequence ID" value="VFR48570.1"/>
    <property type="molecule type" value="Genomic_DNA"/>
</dbReference>
<dbReference type="InterPro" id="IPR052205">
    <property type="entry name" value="FliO/MopB"/>
</dbReference>
<dbReference type="PANTHER" id="PTHR38766:SF1">
    <property type="entry name" value="FLAGELLAR PROTEIN FLIO"/>
    <property type="match status" value="1"/>
</dbReference>
<gene>
    <name evidence="10" type="ORF">BER1_2163</name>
    <name evidence="11" type="ORF">BER2_2125</name>
</gene>
<evidence type="ECO:0000313" key="11">
    <source>
        <dbReference type="EMBL" id="VFR49358.1"/>
    </source>
</evidence>
<keyword evidence="5 9" id="KW-1133">Transmembrane helix</keyword>
<evidence type="ECO:0000256" key="8">
    <source>
        <dbReference type="ARBA" id="ARBA00037937"/>
    </source>
</evidence>
<accession>A0A484RH61</accession>
<organism evidence="10">
    <name type="scientific">plant metagenome</name>
    <dbReference type="NCBI Taxonomy" id="1297885"/>
    <lineage>
        <taxon>unclassified sequences</taxon>
        <taxon>metagenomes</taxon>
        <taxon>organismal metagenomes</taxon>
    </lineage>
</organism>
<dbReference type="EMBL" id="CAADIH010000034">
    <property type="protein sequence ID" value="VFR49358.1"/>
    <property type="molecule type" value="Genomic_DNA"/>
</dbReference>
<evidence type="ECO:0000256" key="9">
    <source>
        <dbReference type="SAM" id="Phobius"/>
    </source>
</evidence>
<keyword evidence="4 9" id="KW-0812">Transmembrane</keyword>
<dbReference type="GO" id="GO:0044781">
    <property type="term" value="P:bacterial-type flagellum organization"/>
    <property type="evidence" value="ECO:0007669"/>
    <property type="project" value="InterPro"/>
</dbReference>
<proteinExistence type="inferred from homology"/>
<keyword evidence="7" id="KW-0975">Bacterial flagellum</keyword>
<keyword evidence="6 9" id="KW-0472">Membrane</keyword>
<evidence type="ECO:0000256" key="2">
    <source>
        <dbReference type="ARBA" id="ARBA00004236"/>
    </source>
</evidence>
<dbReference type="GO" id="GO:0009425">
    <property type="term" value="C:bacterial-type flagellum basal body"/>
    <property type="evidence" value="ECO:0007669"/>
    <property type="project" value="UniProtKB-SubCell"/>
</dbReference>
<evidence type="ECO:0000256" key="5">
    <source>
        <dbReference type="ARBA" id="ARBA00022989"/>
    </source>
</evidence>
<keyword evidence="10" id="KW-0966">Cell projection</keyword>
<evidence type="ECO:0000256" key="7">
    <source>
        <dbReference type="ARBA" id="ARBA00023143"/>
    </source>
</evidence>
<reference evidence="10" key="1">
    <citation type="submission" date="2019-03" db="EMBL/GenBank/DDBJ databases">
        <authorList>
            <person name="Danneels B."/>
        </authorList>
    </citation>
    <scope>NUCLEOTIDE SEQUENCE</scope>
</reference>
<evidence type="ECO:0000256" key="1">
    <source>
        <dbReference type="ARBA" id="ARBA00004117"/>
    </source>
</evidence>
<dbReference type="NCBIfam" id="TIGR03500">
    <property type="entry name" value="FliO_TIGR"/>
    <property type="match status" value="1"/>
</dbReference>
<sequence length="113" mass="11853">MTETALIRVVVGLLLVVATILSLAWLARRSGLLARGAPGLLKNVATLTLGPRNHVTVIQVDETWLVVGVTNTQMTLLHTQPARPLESGAATAAAATAAAPFAEKLARALQRKP</sequence>
<dbReference type="PANTHER" id="PTHR38766">
    <property type="entry name" value="FLAGELLAR PROTEIN FLIO"/>
    <property type="match status" value="1"/>
</dbReference>
<dbReference type="InterPro" id="IPR022781">
    <property type="entry name" value="Flagellar_biosynth_FliO"/>
</dbReference>
<name>A0A484RH61_9ZZZZ</name>
<dbReference type="Pfam" id="PF04347">
    <property type="entry name" value="FliO"/>
    <property type="match status" value="1"/>
</dbReference>
<keyword evidence="10" id="KW-0282">Flagellum</keyword>
<comment type="similarity">
    <text evidence="8">Belongs to the FliO/MopB family.</text>
</comment>